<dbReference type="SUPFAM" id="SSF51366">
    <property type="entry name" value="Ribulose-phoshate binding barrel"/>
    <property type="match status" value="1"/>
</dbReference>
<dbReference type="InterPro" id="IPR013785">
    <property type="entry name" value="Aldolase_TIM"/>
</dbReference>
<feature type="domain" description="N-(5'phosphoribosyl) anthranilate isomerase (PRAI)" evidence="9">
    <location>
        <begin position="8"/>
        <end position="194"/>
    </location>
</feature>
<protein>
    <recommendedName>
        <fullName evidence="4">N-(5'-phosphoribosyl)anthranilate isomerase</fullName>
        <ecNumber evidence="3">5.3.1.24</ecNumber>
    </recommendedName>
</protein>
<dbReference type="PANTHER" id="PTHR42894:SF1">
    <property type="entry name" value="N-(5'-PHOSPHORIBOSYL)ANTHRANILATE ISOMERASE"/>
    <property type="match status" value="1"/>
</dbReference>
<evidence type="ECO:0000313" key="11">
    <source>
        <dbReference type="Proteomes" id="UP000598820"/>
    </source>
</evidence>
<evidence type="ECO:0000256" key="5">
    <source>
        <dbReference type="ARBA" id="ARBA00022605"/>
    </source>
</evidence>
<evidence type="ECO:0000259" key="9">
    <source>
        <dbReference type="Pfam" id="PF00697"/>
    </source>
</evidence>
<evidence type="ECO:0000256" key="1">
    <source>
        <dbReference type="ARBA" id="ARBA00001164"/>
    </source>
</evidence>
<dbReference type="EC" id="5.3.1.24" evidence="3"/>
<keyword evidence="7" id="KW-0057">Aromatic amino acid biosynthesis</keyword>
<gene>
    <name evidence="10" type="ORF">IC229_17045</name>
</gene>
<evidence type="ECO:0000256" key="4">
    <source>
        <dbReference type="ARBA" id="ARBA00022272"/>
    </source>
</evidence>
<keyword evidence="11" id="KW-1185">Reference proteome</keyword>
<evidence type="ECO:0000313" key="10">
    <source>
        <dbReference type="EMBL" id="MBD2702359.1"/>
    </source>
</evidence>
<dbReference type="GO" id="GO:0004640">
    <property type="term" value="F:phosphoribosylanthranilate isomerase activity"/>
    <property type="evidence" value="ECO:0007669"/>
    <property type="project" value="UniProtKB-EC"/>
</dbReference>
<evidence type="ECO:0000256" key="6">
    <source>
        <dbReference type="ARBA" id="ARBA00022822"/>
    </source>
</evidence>
<evidence type="ECO:0000256" key="2">
    <source>
        <dbReference type="ARBA" id="ARBA00004664"/>
    </source>
</evidence>
<dbReference type="AlphaFoldDB" id="A0A927ANR1"/>
<dbReference type="EMBL" id="JACWZY010000014">
    <property type="protein sequence ID" value="MBD2702359.1"/>
    <property type="molecule type" value="Genomic_DNA"/>
</dbReference>
<keyword evidence="5" id="KW-0028">Amino-acid biosynthesis</keyword>
<reference evidence="10" key="1">
    <citation type="submission" date="2020-09" db="EMBL/GenBank/DDBJ databases">
        <authorList>
            <person name="Kim M.K."/>
        </authorList>
    </citation>
    <scope>NUCLEOTIDE SEQUENCE</scope>
    <source>
        <strain evidence="10">BT702</strain>
    </source>
</reference>
<proteinExistence type="predicted"/>
<name>A0A927ANR1_9BACT</name>
<organism evidence="10 11">
    <name type="scientific">Spirosoma profusum</name>
    <dbReference type="NCBI Taxonomy" id="2771354"/>
    <lineage>
        <taxon>Bacteria</taxon>
        <taxon>Pseudomonadati</taxon>
        <taxon>Bacteroidota</taxon>
        <taxon>Cytophagia</taxon>
        <taxon>Cytophagales</taxon>
        <taxon>Cytophagaceae</taxon>
        <taxon>Spirosoma</taxon>
    </lineage>
</organism>
<dbReference type="InterPro" id="IPR001240">
    <property type="entry name" value="PRAI_dom"/>
</dbReference>
<keyword evidence="8 10" id="KW-0413">Isomerase</keyword>
<dbReference type="InterPro" id="IPR011060">
    <property type="entry name" value="RibuloseP-bd_barrel"/>
</dbReference>
<comment type="caution">
    <text evidence="10">The sequence shown here is derived from an EMBL/GenBank/DDBJ whole genome shotgun (WGS) entry which is preliminary data.</text>
</comment>
<dbReference type="InterPro" id="IPR044643">
    <property type="entry name" value="TrpF_fam"/>
</dbReference>
<dbReference type="Pfam" id="PF00697">
    <property type="entry name" value="PRAI"/>
    <property type="match status" value="1"/>
</dbReference>
<dbReference type="PANTHER" id="PTHR42894">
    <property type="entry name" value="N-(5'-PHOSPHORIBOSYL)ANTHRANILATE ISOMERASE"/>
    <property type="match status" value="1"/>
</dbReference>
<dbReference type="Proteomes" id="UP000598820">
    <property type="component" value="Unassembled WGS sequence"/>
</dbReference>
<comment type="pathway">
    <text evidence="2">Amino-acid biosynthesis; L-tryptophan biosynthesis; L-tryptophan from chorismate: step 3/5.</text>
</comment>
<keyword evidence="6" id="KW-0822">Tryptophan biosynthesis</keyword>
<evidence type="ECO:0000256" key="7">
    <source>
        <dbReference type="ARBA" id="ARBA00023141"/>
    </source>
</evidence>
<dbReference type="RefSeq" id="WP_190888209.1">
    <property type="nucleotide sequence ID" value="NZ_JACWZY010000014.1"/>
</dbReference>
<dbReference type="GO" id="GO:0000162">
    <property type="term" value="P:L-tryptophan biosynthetic process"/>
    <property type="evidence" value="ECO:0007669"/>
    <property type="project" value="UniProtKB-KW"/>
</dbReference>
<evidence type="ECO:0000256" key="8">
    <source>
        <dbReference type="ARBA" id="ARBA00023235"/>
    </source>
</evidence>
<comment type="catalytic activity">
    <reaction evidence="1">
        <text>N-(5-phospho-beta-D-ribosyl)anthranilate = 1-(2-carboxyphenylamino)-1-deoxy-D-ribulose 5-phosphate</text>
        <dbReference type="Rhea" id="RHEA:21540"/>
        <dbReference type="ChEBI" id="CHEBI:18277"/>
        <dbReference type="ChEBI" id="CHEBI:58613"/>
        <dbReference type="EC" id="5.3.1.24"/>
    </reaction>
</comment>
<evidence type="ECO:0000256" key="3">
    <source>
        <dbReference type="ARBA" id="ARBA00012572"/>
    </source>
</evidence>
<sequence>MALKTLVKISNVTNLSDARYCAGMGVDMLGFSMDAGAPEYVDPKKFEEIKSWVAGVQIVGETTSIDPEQIEQLLATYQPDVLQVDEAALLPYLTTFERPLILRVDLSQMTLDQLDTLVRTSTSGADYILLESNTSLHFDADFKEILQHLAARYPILLGTGVSVENVHELLADLPVRGIALSGGDEERPGNREFGELMDVLEAIEEE</sequence>
<accession>A0A927ANR1</accession>
<dbReference type="Gene3D" id="3.20.20.70">
    <property type="entry name" value="Aldolase class I"/>
    <property type="match status" value="1"/>
</dbReference>